<evidence type="ECO:0000313" key="9">
    <source>
        <dbReference type="Proteomes" id="UP001214043"/>
    </source>
</evidence>
<dbReference type="InterPro" id="IPR000866">
    <property type="entry name" value="AhpC/TSA"/>
</dbReference>
<dbReference type="SUPFAM" id="SSF51197">
    <property type="entry name" value="Clavaminate synthase-like"/>
    <property type="match status" value="1"/>
</dbReference>
<dbReference type="InterPro" id="IPR005123">
    <property type="entry name" value="Oxoglu/Fe-dep_dioxygenase_dom"/>
</dbReference>
<dbReference type="Gene3D" id="2.60.120.620">
    <property type="entry name" value="q2cbj1_9rhob like domain"/>
    <property type="match status" value="1"/>
</dbReference>
<dbReference type="GO" id="GO:0016209">
    <property type="term" value="F:antioxidant activity"/>
    <property type="evidence" value="ECO:0007669"/>
    <property type="project" value="InterPro"/>
</dbReference>
<feature type="domain" description="Fe2OG dioxygenase" evidence="7">
    <location>
        <begin position="245"/>
        <end position="342"/>
    </location>
</feature>
<dbReference type="InterPro" id="IPR036249">
    <property type="entry name" value="Thioredoxin-like_sf"/>
</dbReference>
<evidence type="ECO:0000313" key="8">
    <source>
        <dbReference type="EMBL" id="WDI32163.1"/>
    </source>
</evidence>
<dbReference type="KEGG" id="hfl:PUV54_03025"/>
<dbReference type="GO" id="GO:0031418">
    <property type="term" value="F:L-ascorbic acid binding"/>
    <property type="evidence" value="ECO:0007669"/>
    <property type="project" value="UniProtKB-KW"/>
</dbReference>
<dbReference type="GO" id="GO:0016705">
    <property type="term" value="F:oxidoreductase activity, acting on paired donors, with incorporation or reduction of molecular oxygen"/>
    <property type="evidence" value="ECO:0007669"/>
    <property type="project" value="InterPro"/>
</dbReference>
<evidence type="ECO:0000256" key="3">
    <source>
        <dbReference type="ARBA" id="ARBA00022896"/>
    </source>
</evidence>
<dbReference type="PROSITE" id="PS51471">
    <property type="entry name" value="FE2OG_OXY"/>
    <property type="match status" value="1"/>
</dbReference>
<dbReference type="RefSeq" id="WP_274494061.1">
    <property type="nucleotide sequence ID" value="NZ_CP118166.1"/>
</dbReference>
<evidence type="ECO:0000256" key="4">
    <source>
        <dbReference type="ARBA" id="ARBA00022964"/>
    </source>
</evidence>
<dbReference type="GO" id="GO:0005506">
    <property type="term" value="F:iron ion binding"/>
    <property type="evidence" value="ECO:0007669"/>
    <property type="project" value="InterPro"/>
</dbReference>
<evidence type="ECO:0000256" key="2">
    <source>
        <dbReference type="ARBA" id="ARBA00022723"/>
    </source>
</evidence>
<protein>
    <submittedName>
        <fullName evidence="8">2OG-Fe(II) oxygenase</fullName>
    </submittedName>
</protein>
<dbReference type="SMART" id="SM00702">
    <property type="entry name" value="P4Hc"/>
    <property type="match status" value="1"/>
</dbReference>
<keyword evidence="9" id="KW-1185">Reference proteome</keyword>
<sequence>MGQLYPGDPAPWFKQQTSANPNFAFDTAGGRYLVLCLFGSAASEPAKTALAAARARTDFFNDIDASFFGVSIDPADRSENRVADRYPGYRYFWDFDRRVSKLFGAANEGNDAYAPRWVVIDPALRVICDLPFQKDRADIAKLNAVLDRLPAPGSFAGAPLQAPVIFLRNVFEPDLCKQLIAAFDAHGGEASGFMRDVGGKTVGIHDLKHKSRKDFYIKDETLTRALQQRVIRRIVPEIRKVHQFYANRMERYIVACYTADDGGHFRAHRDNTTRGTAHRRFAVSINLNDDFDGGEISFPEYGPRGYKPPAGGAVIFSCSLLHQVSKMTRGRRYAFLPFLYDDAAAEIRQQNRAFLDSDAPKPGADANALS</sequence>
<keyword evidence="3" id="KW-0847">Vitamin C</keyword>
<comment type="cofactor">
    <cofactor evidence="1">
        <name>L-ascorbate</name>
        <dbReference type="ChEBI" id="CHEBI:38290"/>
    </cofactor>
</comment>
<dbReference type="AlphaFoldDB" id="A0AAE9ZFV5"/>
<keyword evidence="4" id="KW-0223">Dioxygenase</keyword>
<dbReference type="Pfam" id="PF00578">
    <property type="entry name" value="AhpC-TSA"/>
    <property type="match status" value="1"/>
</dbReference>
<keyword evidence="2" id="KW-0479">Metal-binding</keyword>
<dbReference type="InterPro" id="IPR044862">
    <property type="entry name" value="Pro_4_hyd_alph_FE2OG_OXY"/>
</dbReference>
<proteinExistence type="predicted"/>
<organism evidence="8 9">
    <name type="scientific">Hyphococcus flavus</name>
    <dbReference type="NCBI Taxonomy" id="1866326"/>
    <lineage>
        <taxon>Bacteria</taxon>
        <taxon>Pseudomonadati</taxon>
        <taxon>Pseudomonadota</taxon>
        <taxon>Alphaproteobacteria</taxon>
        <taxon>Parvularculales</taxon>
        <taxon>Parvularculaceae</taxon>
        <taxon>Hyphococcus</taxon>
    </lineage>
</organism>
<accession>A0AAE9ZFV5</accession>
<reference evidence="8" key="1">
    <citation type="submission" date="2023-02" db="EMBL/GenBank/DDBJ databases">
        <title>Genome sequence of Hyphococcus flavus.</title>
        <authorList>
            <person name="Rong J.-C."/>
            <person name="Zhao Q."/>
            <person name="Yi M."/>
            <person name="Wu J.-Y."/>
        </authorList>
    </citation>
    <scope>NUCLEOTIDE SEQUENCE</scope>
    <source>
        <strain evidence="8">MCCC 1K03223</strain>
    </source>
</reference>
<evidence type="ECO:0000256" key="1">
    <source>
        <dbReference type="ARBA" id="ARBA00001961"/>
    </source>
</evidence>
<keyword evidence="5" id="KW-0560">Oxidoreductase</keyword>
<name>A0AAE9ZFV5_9PROT</name>
<evidence type="ECO:0000259" key="7">
    <source>
        <dbReference type="PROSITE" id="PS51471"/>
    </source>
</evidence>
<gene>
    <name evidence="8" type="ORF">PUV54_03025</name>
</gene>
<dbReference type="EMBL" id="CP118166">
    <property type="protein sequence ID" value="WDI32163.1"/>
    <property type="molecule type" value="Genomic_DNA"/>
</dbReference>
<dbReference type="InterPro" id="IPR006620">
    <property type="entry name" value="Pro_4_hyd_alph"/>
</dbReference>
<dbReference type="Proteomes" id="UP001214043">
    <property type="component" value="Chromosome"/>
</dbReference>
<evidence type="ECO:0000256" key="6">
    <source>
        <dbReference type="ARBA" id="ARBA00023004"/>
    </source>
</evidence>
<dbReference type="SUPFAM" id="SSF52833">
    <property type="entry name" value="Thioredoxin-like"/>
    <property type="match status" value="1"/>
</dbReference>
<dbReference type="Pfam" id="PF13640">
    <property type="entry name" value="2OG-FeII_Oxy_3"/>
    <property type="match status" value="1"/>
</dbReference>
<dbReference type="Gene3D" id="3.40.30.10">
    <property type="entry name" value="Glutaredoxin"/>
    <property type="match status" value="1"/>
</dbReference>
<keyword evidence="6" id="KW-0408">Iron</keyword>
<dbReference type="GO" id="GO:0051213">
    <property type="term" value="F:dioxygenase activity"/>
    <property type="evidence" value="ECO:0007669"/>
    <property type="project" value="UniProtKB-KW"/>
</dbReference>
<evidence type="ECO:0000256" key="5">
    <source>
        <dbReference type="ARBA" id="ARBA00023002"/>
    </source>
</evidence>